<dbReference type="EMBL" id="FNCP01000046">
    <property type="protein sequence ID" value="SDI51734.1"/>
    <property type="molecule type" value="Genomic_DNA"/>
</dbReference>
<dbReference type="InterPro" id="IPR012296">
    <property type="entry name" value="Nuclease_put_TT1808"/>
</dbReference>
<dbReference type="AlphaFoldDB" id="A0A1G8L7M4"/>
<organism evidence="1 2">
    <name type="scientific">Desulfosporosinus hippei DSM 8344</name>
    <dbReference type="NCBI Taxonomy" id="1121419"/>
    <lineage>
        <taxon>Bacteria</taxon>
        <taxon>Bacillati</taxon>
        <taxon>Bacillota</taxon>
        <taxon>Clostridia</taxon>
        <taxon>Eubacteriales</taxon>
        <taxon>Desulfitobacteriaceae</taxon>
        <taxon>Desulfosporosinus</taxon>
    </lineage>
</organism>
<name>A0A1G8L7M4_9FIRM</name>
<protein>
    <submittedName>
        <fullName evidence="1">Uncharacterized protein</fullName>
    </submittedName>
</protein>
<proteinExistence type="predicted"/>
<evidence type="ECO:0000313" key="1">
    <source>
        <dbReference type="EMBL" id="SDI51734.1"/>
    </source>
</evidence>
<sequence length="65" mass="7639">MSTSQDDKEYTFRDYLTYPEDERWEIIDGVPFMQASPTPVLGGTSNRLSYIVVPRRFQVVRHDNI</sequence>
<reference evidence="2" key="1">
    <citation type="submission" date="2016-10" db="EMBL/GenBank/DDBJ databases">
        <authorList>
            <person name="Varghese N."/>
            <person name="Submissions S."/>
        </authorList>
    </citation>
    <scope>NUCLEOTIDE SEQUENCE [LARGE SCALE GENOMIC DNA]</scope>
    <source>
        <strain evidence="2">DSM 8344</strain>
    </source>
</reference>
<keyword evidence="2" id="KW-1185">Reference proteome</keyword>
<evidence type="ECO:0000313" key="2">
    <source>
        <dbReference type="Proteomes" id="UP000198656"/>
    </source>
</evidence>
<gene>
    <name evidence="1" type="ORF">SAMN05443529_1467</name>
</gene>
<dbReference type="Gene3D" id="3.90.1570.10">
    <property type="entry name" value="tt1808, chain A"/>
    <property type="match status" value="1"/>
</dbReference>
<dbReference type="Proteomes" id="UP000198656">
    <property type="component" value="Unassembled WGS sequence"/>
</dbReference>
<accession>A0A1G8L7M4</accession>